<name>A0A226DZ21_FOLCA</name>
<dbReference type="Proteomes" id="UP000198287">
    <property type="component" value="Unassembled WGS sequence"/>
</dbReference>
<dbReference type="OMA" id="WELPQYE"/>
<evidence type="ECO:0000313" key="2">
    <source>
        <dbReference type="Proteomes" id="UP000198287"/>
    </source>
</evidence>
<protein>
    <submittedName>
        <fullName evidence="1">Uncharacterized protein</fullName>
    </submittedName>
</protein>
<dbReference type="AlphaFoldDB" id="A0A226DZ21"/>
<dbReference type="EMBL" id="LNIX01000009">
    <property type="protein sequence ID" value="OXA50278.1"/>
    <property type="molecule type" value="Genomic_DNA"/>
</dbReference>
<gene>
    <name evidence="1" type="ORF">Fcan01_14734</name>
</gene>
<comment type="caution">
    <text evidence="1">The sequence shown here is derived from an EMBL/GenBank/DDBJ whole genome shotgun (WGS) entry which is preliminary data.</text>
</comment>
<reference evidence="1 2" key="1">
    <citation type="submission" date="2015-12" db="EMBL/GenBank/DDBJ databases">
        <title>The genome of Folsomia candida.</title>
        <authorList>
            <person name="Faddeeva A."/>
            <person name="Derks M.F."/>
            <person name="Anvar Y."/>
            <person name="Smit S."/>
            <person name="Van Straalen N."/>
            <person name="Roelofs D."/>
        </authorList>
    </citation>
    <scope>NUCLEOTIDE SEQUENCE [LARGE SCALE GENOMIC DNA]</scope>
    <source>
        <strain evidence="1 2">VU population</strain>
        <tissue evidence="1">Whole body</tissue>
    </source>
</reference>
<evidence type="ECO:0000313" key="1">
    <source>
        <dbReference type="EMBL" id="OXA50278.1"/>
    </source>
</evidence>
<sequence length="183" mass="21221">MRMLLSCVKCGLNFKKLFQKKTTMTVSGTKSRGLIRELFSRKKSTYGLILPEELEARAQAQIMSRRRRKRVKDCFVPSDLDRWELPQYESLFNHLITQDGSFRRRLSSTASNLSYNKNCNNNRDQDESIEEGAGPLKAVQKWFREIVKSLTHQSGDYDLGGDVAVEGIPVDMCEKLRYVHIYY</sequence>
<proteinExistence type="predicted"/>
<accession>A0A226DZ21</accession>
<keyword evidence="2" id="KW-1185">Reference proteome</keyword>
<organism evidence="1 2">
    <name type="scientific">Folsomia candida</name>
    <name type="common">Springtail</name>
    <dbReference type="NCBI Taxonomy" id="158441"/>
    <lineage>
        <taxon>Eukaryota</taxon>
        <taxon>Metazoa</taxon>
        <taxon>Ecdysozoa</taxon>
        <taxon>Arthropoda</taxon>
        <taxon>Hexapoda</taxon>
        <taxon>Collembola</taxon>
        <taxon>Entomobryomorpha</taxon>
        <taxon>Isotomoidea</taxon>
        <taxon>Isotomidae</taxon>
        <taxon>Proisotominae</taxon>
        <taxon>Folsomia</taxon>
    </lineage>
</organism>